<name>A0ABR4JH98_9EURO</name>
<dbReference type="InterPro" id="IPR053228">
    <property type="entry name" value="Stereospecific_Lipase"/>
</dbReference>
<keyword evidence="1" id="KW-0732">Signal</keyword>
<sequence length="363" mass="38223">MASIKSFFITIFLASRLASSSPVMAVPHRRNANVVTATNETNTVEPSVPVFPRKASTDAPYSVNEEALRGAIHIPSTFEYGSGSKTPVVLVPGTAVSSDITWANGFAKLLGQTDYADPVWLNIPGDSLGDIQITAEYVAYAINYIAGVSKDKKLGVVSWSQGGINTQWAFKYWPSTVEVVTDLIALAADFNGTVLAPLICSPLTGFLCTPAIIQQENGSNLITALRSNGGDSAFVPTTTFYSDSDEIVQPQNGTSASAYLLDGRSVGVTNNQVQTVCGDKNMVVLHEGALYNALAWGLIQDALTHDGPGQVSRLDVASLCNQESAPGIDGLAVEAAVAVSASTNILESEDKTLEEPAVASYAL</sequence>
<proteinExistence type="predicted"/>
<dbReference type="SUPFAM" id="SSF53474">
    <property type="entry name" value="alpha/beta-Hydrolases"/>
    <property type="match status" value="1"/>
</dbReference>
<dbReference type="Proteomes" id="UP001610446">
    <property type="component" value="Unassembled WGS sequence"/>
</dbReference>
<evidence type="ECO:0000313" key="3">
    <source>
        <dbReference type="Proteomes" id="UP001610446"/>
    </source>
</evidence>
<dbReference type="PANTHER" id="PTHR37574">
    <property type="entry name" value="LIPASE B"/>
    <property type="match status" value="1"/>
</dbReference>
<evidence type="ECO:0000313" key="2">
    <source>
        <dbReference type="EMBL" id="KAL2839424.1"/>
    </source>
</evidence>
<organism evidence="2 3">
    <name type="scientific">Aspergillus pseudoustus</name>
    <dbReference type="NCBI Taxonomy" id="1810923"/>
    <lineage>
        <taxon>Eukaryota</taxon>
        <taxon>Fungi</taxon>
        <taxon>Dikarya</taxon>
        <taxon>Ascomycota</taxon>
        <taxon>Pezizomycotina</taxon>
        <taxon>Eurotiomycetes</taxon>
        <taxon>Eurotiomycetidae</taxon>
        <taxon>Eurotiales</taxon>
        <taxon>Aspergillaceae</taxon>
        <taxon>Aspergillus</taxon>
        <taxon>Aspergillus subgen. Nidulantes</taxon>
    </lineage>
</organism>
<feature type="chain" id="PRO_5047523010" description="Alpha/Beta hydrolase protein" evidence="1">
    <location>
        <begin position="21"/>
        <end position="363"/>
    </location>
</feature>
<protein>
    <recommendedName>
        <fullName evidence="4">Alpha/Beta hydrolase protein</fullName>
    </recommendedName>
</protein>
<reference evidence="2 3" key="1">
    <citation type="submission" date="2024-07" db="EMBL/GenBank/DDBJ databases">
        <title>Section-level genome sequencing and comparative genomics of Aspergillus sections Usti and Cavernicolus.</title>
        <authorList>
            <consortium name="Lawrence Berkeley National Laboratory"/>
            <person name="Nybo J.L."/>
            <person name="Vesth T.C."/>
            <person name="Theobald S."/>
            <person name="Frisvad J.C."/>
            <person name="Larsen T.O."/>
            <person name="Kjaerboelling I."/>
            <person name="Rothschild-Mancinelli K."/>
            <person name="Lyhne E.K."/>
            <person name="Kogle M.E."/>
            <person name="Barry K."/>
            <person name="Clum A."/>
            <person name="Na H."/>
            <person name="Ledsgaard L."/>
            <person name="Lin J."/>
            <person name="Lipzen A."/>
            <person name="Kuo A."/>
            <person name="Riley R."/>
            <person name="Mondo S."/>
            <person name="Labutti K."/>
            <person name="Haridas S."/>
            <person name="Pangalinan J."/>
            <person name="Salamov A.A."/>
            <person name="Simmons B.A."/>
            <person name="Magnuson J.K."/>
            <person name="Chen J."/>
            <person name="Drula E."/>
            <person name="Henrissat B."/>
            <person name="Wiebenga A."/>
            <person name="Lubbers R.J."/>
            <person name="Gomes A.C."/>
            <person name="Makela M.R."/>
            <person name="Stajich J."/>
            <person name="Grigoriev I.V."/>
            <person name="Mortensen U.H."/>
            <person name="De Vries R.P."/>
            <person name="Baker S.E."/>
            <person name="Andersen M.R."/>
        </authorList>
    </citation>
    <scope>NUCLEOTIDE SEQUENCE [LARGE SCALE GENOMIC DNA]</scope>
    <source>
        <strain evidence="2 3">CBS 123904</strain>
    </source>
</reference>
<comment type="caution">
    <text evidence="2">The sequence shown here is derived from an EMBL/GenBank/DDBJ whole genome shotgun (WGS) entry which is preliminary data.</text>
</comment>
<dbReference type="EMBL" id="JBFXLU010000133">
    <property type="protein sequence ID" value="KAL2839424.1"/>
    <property type="molecule type" value="Genomic_DNA"/>
</dbReference>
<dbReference type="Gene3D" id="3.40.50.1820">
    <property type="entry name" value="alpha/beta hydrolase"/>
    <property type="match status" value="1"/>
</dbReference>
<dbReference type="PANTHER" id="PTHR37574:SF1">
    <property type="entry name" value="LIPASE B"/>
    <property type="match status" value="1"/>
</dbReference>
<keyword evidence="3" id="KW-1185">Reference proteome</keyword>
<accession>A0ABR4JH98</accession>
<gene>
    <name evidence="2" type="ORF">BJY01DRAFT_250519</name>
</gene>
<dbReference type="InterPro" id="IPR029058">
    <property type="entry name" value="AB_hydrolase_fold"/>
</dbReference>
<feature type="signal peptide" evidence="1">
    <location>
        <begin position="1"/>
        <end position="20"/>
    </location>
</feature>
<evidence type="ECO:0008006" key="4">
    <source>
        <dbReference type="Google" id="ProtNLM"/>
    </source>
</evidence>
<evidence type="ECO:0000256" key="1">
    <source>
        <dbReference type="SAM" id="SignalP"/>
    </source>
</evidence>